<protein>
    <submittedName>
        <fullName evidence="3">LPD7 domain-containing protein</fullName>
    </submittedName>
</protein>
<evidence type="ECO:0000256" key="1">
    <source>
        <dbReference type="SAM" id="MobiDB-lite"/>
    </source>
</evidence>
<evidence type="ECO:0000313" key="3">
    <source>
        <dbReference type="EMBL" id="MFC3715157.1"/>
    </source>
</evidence>
<evidence type="ECO:0000313" key="4">
    <source>
        <dbReference type="Proteomes" id="UP001595705"/>
    </source>
</evidence>
<organism evidence="3 4">
    <name type="scientific">Luteimonas soli</name>
    <dbReference type="NCBI Taxonomy" id="1648966"/>
    <lineage>
        <taxon>Bacteria</taxon>
        <taxon>Pseudomonadati</taxon>
        <taxon>Pseudomonadota</taxon>
        <taxon>Gammaproteobacteria</taxon>
        <taxon>Lysobacterales</taxon>
        <taxon>Lysobacteraceae</taxon>
        <taxon>Luteimonas</taxon>
    </lineage>
</organism>
<dbReference type="Proteomes" id="UP001595705">
    <property type="component" value="Unassembled WGS sequence"/>
</dbReference>
<keyword evidence="4" id="KW-1185">Reference proteome</keyword>
<dbReference type="Pfam" id="PF18821">
    <property type="entry name" value="LPD7"/>
    <property type="match status" value="1"/>
</dbReference>
<name>A0ABV7XIH3_9GAMM</name>
<dbReference type="InterPro" id="IPR040677">
    <property type="entry name" value="LPD7"/>
</dbReference>
<sequence length="247" mass="27448">MTEQAQPAARPSAESGAKSPVRKQPLNEIIRSDGAKGRPSTEIPEHVGKHYVQDGRAYKSAYRQDKIEFVDRGDRLHAYKPVSTFTMRAMAEIAEARGWKSMEVTGVDKFKQGIYVEAASRNMQVSKGYTPTDRDSEILQRREDRKAAEHNPMVKAYLEADTVKAKNAAVKEYPQLKEAFNETKKAEAIAESIDSKKAATNFVGRYKDSVAIALHTGREIPKVAGVEAKQAKAAEQPTPEKDQGRSR</sequence>
<dbReference type="EMBL" id="JBHRYA010000002">
    <property type="protein sequence ID" value="MFC3715157.1"/>
    <property type="molecule type" value="Genomic_DNA"/>
</dbReference>
<gene>
    <name evidence="3" type="ORF">ACFONC_03205</name>
</gene>
<evidence type="ECO:0000259" key="2">
    <source>
        <dbReference type="Pfam" id="PF18821"/>
    </source>
</evidence>
<proteinExistence type="predicted"/>
<dbReference type="RefSeq" id="WP_386742259.1">
    <property type="nucleotide sequence ID" value="NZ_JBHRYA010000002.1"/>
</dbReference>
<reference evidence="4" key="1">
    <citation type="journal article" date="2019" name="Int. J. Syst. Evol. Microbiol.">
        <title>The Global Catalogue of Microorganisms (GCM) 10K type strain sequencing project: providing services to taxonomists for standard genome sequencing and annotation.</title>
        <authorList>
            <consortium name="The Broad Institute Genomics Platform"/>
            <consortium name="The Broad Institute Genome Sequencing Center for Infectious Disease"/>
            <person name="Wu L."/>
            <person name="Ma J."/>
        </authorList>
    </citation>
    <scope>NUCLEOTIDE SEQUENCE [LARGE SCALE GENOMIC DNA]</scope>
    <source>
        <strain evidence="4">KCTC 42441</strain>
    </source>
</reference>
<feature type="compositionally biased region" description="Basic and acidic residues" evidence="1">
    <location>
        <begin position="238"/>
        <end position="247"/>
    </location>
</feature>
<feature type="region of interest" description="Disordered" evidence="1">
    <location>
        <begin position="1"/>
        <end position="47"/>
    </location>
</feature>
<comment type="caution">
    <text evidence="3">The sequence shown here is derived from an EMBL/GenBank/DDBJ whole genome shotgun (WGS) entry which is preliminary data.</text>
</comment>
<feature type="domain" description="Large polyvalent protein-associated" evidence="2">
    <location>
        <begin position="47"/>
        <end position="141"/>
    </location>
</feature>
<feature type="region of interest" description="Disordered" evidence="1">
    <location>
        <begin position="225"/>
        <end position="247"/>
    </location>
</feature>
<accession>A0ABV7XIH3</accession>